<feature type="non-terminal residue" evidence="1">
    <location>
        <position position="143"/>
    </location>
</feature>
<dbReference type="PROSITE" id="PS51257">
    <property type="entry name" value="PROKAR_LIPOPROTEIN"/>
    <property type="match status" value="1"/>
</dbReference>
<gene>
    <name evidence="1" type="ORF">MNBD_GAMMA08-1114</name>
</gene>
<organism evidence="1">
    <name type="scientific">hydrothermal vent metagenome</name>
    <dbReference type="NCBI Taxonomy" id="652676"/>
    <lineage>
        <taxon>unclassified sequences</taxon>
        <taxon>metagenomes</taxon>
        <taxon>ecological metagenomes</taxon>
    </lineage>
</organism>
<name>A0A3B0X294_9ZZZZ</name>
<proteinExistence type="predicted"/>
<dbReference type="AlphaFoldDB" id="A0A3B0X294"/>
<accession>A0A3B0X294</accession>
<reference evidence="1" key="1">
    <citation type="submission" date="2018-06" db="EMBL/GenBank/DDBJ databases">
        <authorList>
            <person name="Zhirakovskaya E."/>
        </authorList>
    </citation>
    <scope>NUCLEOTIDE SEQUENCE</scope>
</reference>
<protein>
    <submittedName>
        <fullName evidence="1">Uncharacterized protein</fullName>
    </submittedName>
</protein>
<dbReference type="EMBL" id="UOFH01000038">
    <property type="protein sequence ID" value="VAW58820.1"/>
    <property type="molecule type" value="Genomic_DNA"/>
</dbReference>
<evidence type="ECO:0000313" key="1">
    <source>
        <dbReference type="EMBL" id="VAW58820.1"/>
    </source>
</evidence>
<sequence>MIFKILISSLVFLTLYACGGNNNDATDSKKSNATIALPANLQKLALPTDGTLNAYITIDDNVSNRTLMRIDPVDGSSATVTIPELTLATHDVLITYEFTTADGTIYTLASANKTIDLSSGIPANLNFDSKDYIFDTFDSDDDN</sequence>